<organism evidence="4 5">
    <name type="scientific">Brevibacillus brevis</name>
    <name type="common">Bacillus brevis</name>
    <dbReference type="NCBI Taxonomy" id="1393"/>
    <lineage>
        <taxon>Bacteria</taxon>
        <taxon>Bacillati</taxon>
        <taxon>Bacillota</taxon>
        <taxon>Bacilli</taxon>
        <taxon>Bacillales</taxon>
        <taxon>Paenibacillaceae</taxon>
        <taxon>Brevibacillus</taxon>
    </lineage>
</organism>
<evidence type="ECO:0008006" key="6">
    <source>
        <dbReference type="Google" id="ProtNLM"/>
    </source>
</evidence>
<dbReference type="EMBL" id="CP042161">
    <property type="protein sequence ID" value="QDS36081.1"/>
    <property type="molecule type" value="Genomic_DNA"/>
</dbReference>
<dbReference type="Pfam" id="PF05163">
    <property type="entry name" value="DinB"/>
    <property type="match status" value="1"/>
</dbReference>
<accession>A0A517IB27</accession>
<comment type="similarity">
    <text evidence="1">Belongs to the DinB family.</text>
</comment>
<evidence type="ECO:0000313" key="4">
    <source>
        <dbReference type="EMBL" id="QDS36081.1"/>
    </source>
</evidence>
<dbReference type="SUPFAM" id="SSF109854">
    <property type="entry name" value="DinB/YfiT-like putative metalloenzymes"/>
    <property type="match status" value="1"/>
</dbReference>
<sequence length="165" mass="18866">MFTSIDDFVAEWSQEAQMTKQVMNLLTDESLNQVITDKHRTLGKLAWHLVESVGYMTSLGLKFEGPDSGEKVRYSAAAIAEQYERISEAILEAVKTQWDNESLRVTQTVFGEEWNNGASLRFTIMHQAHHRGQMTVLMRQAGLRIPDLYGPNYDSWIERGMEPLV</sequence>
<evidence type="ECO:0000256" key="2">
    <source>
        <dbReference type="ARBA" id="ARBA00022723"/>
    </source>
</evidence>
<gene>
    <name evidence="4" type="ORF">FPS98_19865</name>
</gene>
<evidence type="ECO:0000256" key="3">
    <source>
        <dbReference type="PIRSR" id="PIRSR607837-1"/>
    </source>
</evidence>
<feature type="binding site" evidence="3">
    <location>
        <position position="126"/>
    </location>
    <ligand>
        <name>a divalent metal cation</name>
        <dbReference type="ChEBI" id="CHEBI:60240"/>
    </ligand>
</feature>
<keyword evidence="2 3" id="KW-0479">Metal-binding</keyword>
<feature type="binding site" evidence="3">
    <location>
        <position position="130"/>
    </location>
    <ligand>
        <name>a divalent metal cation</name>
        <dbReference type="ChEBI" id="CHEBI:60240"/>
    </ligand>
</feature>
<feature type="binding site" evidence="3">
    <location>
        <position position="48"/>
    </location>
    <ligand>
        <name>a divalent metal cation</name>
        <dbReference type="ChEBI" id="CHEBI:60240"/>
    </ligand>
</feature>
<evidence type="ECO:0000313" key="5">
    <source>
        <dbReference type="Proteomes" id="UP000317713"/>
    </source>
</evidence>
<dbReference type="InterPro" id="IPR034660">
    <property type="entry name" value="DinB/YfiT-like"/>
</dbReference>
<evidence type="ECO:0000256" key="1">
    <source>
        <dbReference type="ARBA" id="ARBA00008635"/>
    </source>
</evidence>
<dbReference type="RefSeq" id="WP_144617672.1">
    <property type="nucleotide sequence ID" value="NZ_CP042161.1"/>
</dbReference>
<proteinExistence type="inferred from homology"/>
<dbReference type="Gene3D" id="1.20.120.450">
    <property type="entry name" value="dinb family like domain"/>
    <property type="match status" value="1"/>
</dbReference>
<name>A0A517IB27_BREBE</name>
<dbReference type="GO" id="GO:0046872">
    <property type="term" value="F:metal ion binding"/>
    <property type="evidence" value="ECO:0007669"/>
    <property type="project" value="UniProtKB-KW"/>
</dbReference>
<dbReference type="InterPro" id="IPR007837">
    <property type="entry name" value="DinB"/>
</dbReference>
<protein>
    <recommendedName>
        <fullName evidence="6">Damage-inducible protein DinB</fullName>
    </recommendedName>
</protein>
<dbReference type="Proteomes" id="UP000317713">
    <property type="component" value="Chromosome"/>
</dbReference>
<reference evidence="4 5" key="1">
    <citation type="submission" date="2019-07" db="EMBL/GenBank/DDBJ databases">
        <title>Characterization of Brevibacillus brevis HK544, as a potential biocontrol agent.</title>
        <authorList>
            <person name="Kim H."/>
        </authorList>
    </citation>
    <scope>NUCLEOTIDE SEQUENCE [LARGE SCALE GENOMIC DNA]</scope>
    <source>
        <strain evidence="4 5">HK544</strain>
    </source>
</reference>
<dbReference type="AlphaFoldDB" id="A0A517IB27"/>